<reference evidence="1 2" key="1">
    <citation type="journal article" date="2014" name="Am. J. Bot.">
        <title>Genome assembly and annotation for red clover (Trifolium pratense; Fabaceae).</title>
        <authorList>
            <person name="Istvanek J."/>
            <person name="Jaros M."/>
            <person name="Krenek A."/>
            <person name="Repkova J."/>
        </authorList>
    </citation>
    <scope>NUCLEOTIDE SEQUENCE [LARGE SCALE GENOMIC DNA]</scope>
    <source>
        <strain evidence="2">cv. Tatra</strain>
        <tissue evidence="1">Young leaves</tissue>
    </source>
</reference>
<comment type="caution">
    <text evidence="1">The sequence shown here is derived from an EMBL/GenBank/DDBJ whole genome shotgun (WGS) entry which is preliminary data.</text>
</comment>
<gene>
    <name evidence="1" type="ORF">L195_g028005</name>
</gene>
<evidence type="ECO:0000313" key="1">
    <source>
        <dbReference type="EMBL" id="PNX72116.1"/>
    </source>
</evidence>
<feature type="non-terminal residue" evidence="1">
    <location>
        <position position="85"/>
    </location>
</feature>
<evidence type="ECO:0000313" key="2">
    <source>
        <dbReference type="Proteomes" id="UP000236291"/>
    </source>
</evidence>
<organism evidence="1 2">
    <name type="scientific">Trifolium pratense</name>
    <name type="common">Red clover</name>
    <dbReference type="NCBI Taxonomy" id="57577"/>
    <lineage>
        <taxon>Eukaryota</taxon>
        <taxon>Viridiplantae</taxon>
        <taxon>Streptophyta</taxon>
        <taxon>Embryophyta</taxon>
        <taxon>Tracheophyta</taxon>
        <taxon>Spermatophyta</taxon>
        <taxon>Magnoliopsida</taxon>
        <taxon>eudicotyledons</taxon>
        <taxon>Gunneridae</taxon>
        <taxon>Pentapetalae</taxon>
        <taxon>rosids</taxon>
        <taxon>fabids</taxon>
        <taxon>Fabales</taxon>
        <taxon>Fabaceae</taxon>
        <taxon>Papilionoideae</taxon>
        <taxon>50 kb inversion clade</taxon>
        <taxon>NPAAA clade</taxon>
        <taxon>Hologalegina</taxon>
        <taxon>IRL clade</taxon>
        <taxon>Trifolieae</taxon>
        <taxon>Trifolium</taxon>
    </lineage>
</organism>
<name>A0A2K3L0T2_TRIPR</name>
<accession>A0A2K3L0T2</accession>
<dbReference type="EMBL" id="ASHM01024227">
    <property type="protein sequence ID" value="PNX72116.1"/>
    <property type="molecule type" value="Genomic_DNA"/>
</dbReference>
<proteinExistence type="predicted"/>
<dbReference type="AlphaFoldDB" id="A0A2K3L0T2"/>
<sequence length="85" mass="9477">MLLVSLYLVDLSSSVLTVLEADYELRLTCLGLHSTVIPSILAWGVCLLDLMDRSLLIRDRKLESSGIFMSRIDVFFSGPEAEECP</sequence>
<protein>
    <submittedName>
        <fullName evidence="1">Uncharacterized protein</fullName>
    </submittedName>
</protein>
<dbReference type="Proteomes" id="UP000236291">
    <property type="component" value="Unassembled WGS sequence"/>
</dbReference>
<reference evidence="1 2" key="2">
    <citation type="journal article" date="2017" name="Front. Plant Sci.">
        <title>Gene Classification and Mining of Molecular Markers Useful in Red Clover (Trifolium pratense) Breeding.</title>
        <authorList>
            <person name="Istvanek J."/>
            <person name="Dluhosova J."/>
            <person name="Dluhos P."/>
            <person name="Patkova L."/>
            <person name="Nedelnik J."/>
            <person name="Repkova J."/>
        </authorList>
    </citation>
    <scope>NUCLEOTIDE SEQUENCE [LARGE SCALE GENOMIC DNA]</scope>
    <source>
        <strain evidence="2">cv. Tatra</strain>
        <tissue evidence="1">Young leaves</tissue>
    </source>
</reference>